<feature type="domain" description="BACK" evidence="1">
    <location>
        <begin position="190"/>
        <end position="284"/>
    </location>
</feature>
<dbReference type="PANTHER" id="PTHR46336">
    <property type="entry name" value="OS02G0260700 PROTEIN"/>
    <property type="match status" value="1"/>
</dbReference>
<evidence type="ECO:0000313" key="3">
    <source>
        <dbReference type="Proteomes" id="UP000650467"/>
    </source>
</evidence>
<evidence type="ECO:0000259" key="1">
    <source>
        <dbReference type="Pfam" id="PF07707"/>
    </source>
</evidence>
<comment type="caution">
    <text evidence="2">The sequence shown here is derived from an EMBL/GenBank/DDBJ whole genome shotgun (WGS) entry which is preliminary data.</text>
</comment>
<gene>
    <name evidence="2" type="ORF">HXX76_002895</name>
</gene>
<sequence length="546" mass="54815">MLGGEEELPAASAAIQFAYTGRVQPGISVREALQVRQQAAYLLLDGCVEACVEVIRGALVQGSAGSGSLAATACAAASGSGSVAATTGAAAAGSGNAAATTFAAAAGSGSAAATAVAAAAGSGNAAAAASAAAAGSGNATAATTGAAAAGSGNATAATTGAAAAGSGNAAVLELYSCAALWPDPAENAAFAALLTEAKRRMVAHFGDALAVLNNKERYEQMVALPAVGLEALLESDDFGTDSESSVVLLLAEWMAANHASTDEALRRRLCGLLRLAQCSRAYLAGVLPVLAARHQRSPASAAGWFPMSVTEATCMLAYSTASEPERKAMSAEGQAWGPCAGMATMPVGWRNTQPRRQRLPADGRSFDFSAGLTEMEKSFGALKPGEEGLLYPRLPGSRLGDVVVAQGLEWQPFMKWVSGASTAGVFASPREPAALAATAASRTAAAEGELLTGAVAAVPRMRLSVSGAAGQHSWSGRYDAAAVVRIWCGWGWAEALKLHEAATNQQPNGSNGTGSNVNSKLAARWAPYLQGGTRLEGSMVLLPPAS</sequence>
<evidence type="ECO:0000313" key="2">
    <source>
        <dbReference type="EMBL" id="KAG2442816.1"/>
    </source>
</evidence>
<dbReference type="InterPro" id="IPR045890">
    <property type="entry name" value="POB1-like"/>
</dbReference>
<proteinExistence type="predicted"/>
<name>A0A835TEV9_CHLIN</name>
<reference evidence="2" key="1">
    <citation type="journal article" date="2020" name="bioRxiv">
        <title>Comparative genomics of Chlamydomonas.</title>
        <authorList>
            <person name="Craig R.J."/>
            <person name="Hasan A.R."/>
            <person name="Ness R.W."/>
            <person name="Keightley P.D."/>
        </authorList>
    </citation>
    <scope>NUCLEOTIDE SEQUENCE</scope>
    <source>
        <strain evidence="2">SAG 7.73</strain>
    </source>
</reference>
<dbReference type="AlphaFoldDB" id="A0A835TEV9"/>
<accession>A0A835TEV9</accession>
<dbReference type="OrthoDB" id="546755at2759"/>
<keyword evidence="3" id="KW-1185">Reference proteome</keyword>
<dbReference type="EMBL" id="JAEHOC010000004">
    <property type="protein sequence ID" value="KAG2442816.1"/>
    <property type="molecule type" value="Genomic_DNA"/>
</dbReference>
<organism evidence="2 3">
    <name type="scientific">Chlamydomonas incerta</name>
    <dbReference type="NCBI Taxonomy" id="51695"/>
    <lineage>
        <taxon>Eukaryota</taxon>
        <taxon>Viridiplantae</taxon>
        <taxon>Chlorophyta</taxon>
        <taxon>core chlorophytes</taxon>
        <taxon>Chlorophyceae</taxon>
        <taxon>CS clade</taxon>
        <taxon>Chlamydomonadales</taxon>
        <taxon>Chlamydomonadaceae</taxon>
        <taxon>Chlamydomonas</taxon>
    </lineage>
</organism>
<protein>
    <recommendedName>
        <fullName evidence="1">BACK domain-containing protein</fullName>
    </recommendedName>
</protein>
<dbReference type="InterPro" id="IPR011705">
    <property type="entry name" value="BACK"/>
</dbReference>
<dbReference type="Pfam" id="PF07707">
    <property type="entry name" value="BACK"/>
    <property type="match status" value="1"/>
</dbReference>
<dbReference type="PANTHER" id="PTHR46336:SF3">
    <property type="entry name" value="BTB_POZ DOMAIN-CONTAINING PROTEIN POB1"/>
    <property type="match status" value="1"/>
</dbReference>
<dbReference type="Proteomes" id="UP000650467">
    <property type="component" value="Unassembled WGS sequence"/>
</dbReference>